<keyword evidence="2" id="KW-1185">Reference proteome</keyword>
<evidence type="ECO:0000313" key="1">
    <source>
        <dbReference type="EMBL" id="MBA0694626.1"/>
    </source>
</evidence>
<name>A0A7J8Y4X6_GOSAI</name>
<proteinExistence type="predicted"/>
<dbReference type="Proteomes" id="UP000593577">
    <property type="component" value="Unassembled WGS sequence"/>
</dbReference>
<gene>
    <name evidence="1" type="ORF">Goari_004904</name>
</gene>
<evidence type="ECO:0000313" key="2">
    <source>
        <dbReference type="Proteomes" id="UP000593577"/>
    </source>
</evidence>
<organism evidence="1 2">
    <name type="scientific">Gossypium aridum</name>
    <name type="common">American cotton</name>
    <name type="synonym">Erioxylum aridum</name>
    <dbReference type="NCBI Taxonomy" id="34290"/>
    <lineage>
        <taxon>Eukaryota</taxon>
        <taxon>Viridiplantae</taxon>
        <taxon>Streptophyta</taxon>
        <taxon>Embryophyta</taxon>
        <taxon>Tracheophyta</taxon>
        <taxon>Spermatophyta</taxon>
        <taxon>Magnoliopsida</taxon>
        <taxon>eudicotyledons</taxon>
        <taxon>Gunneridae</taxon>
        <taxon>Pentapetalae</taxon>
        <taxon>rosids</taxon>
        <taxon>malvids</taxon>
        <taxon>Malvales</taxon>
        <taxon>Malvaceae</taxon>
        <taxon>Malvoideae</taxon>
        <taxon>Gossypium</taxon>
    </lineage>
</organism>
<dbReference type="EMBL" id="JABFAA010000010">
    <property type="protein sequence ID" value="MBA0694626.1"/>
    <property type="molecule type" value="Genomic_DNA"/>
</dbReference>
<accession>A0A7J8Y4X6</accession>
<sequence length="50" mass="5853">MLSNDFRIHNFSERTMLPIQPANRKWIKLSRGVVKINVDAAIEEGKWGWV</sequence>
<reference evidence="1 2" key="1">
    <citation type="journal article" date="2019" name="Genome Biol. Evol.">
        <title>Insights into the evolution of the New World diploid cottons (Gossypium, subgenus Houzingenia) based on genome sequencing.</title>
        <authorList>
            <person name="Grover C.E."/>
            <person name="Arick M.A. 2nd"/>
            <person name="Thrash A."/>
            <person name="Conover J.L."/>
            <person name="Sanders W.S."/>
            <person name="Peterson D.G."/>
            <person name="Frelichowski J.E."/>
            <person name="Scheffler J.A."/>
            <person name="Scheffler B.E."/>
            <person name="Wendel J.F."/>
        </authorList>
    </citation>
    <scope>NUCLEOTIDE SEQUENCE [LARGE SCALE GENOMIC DNA]</scope>
    <source>
        <strain evidence="1">185</strain>
        <tissue evidence="1">Leaf</tissue>
    </source>
</reference>
<comment type="caution">
    <text evidence="1">The sequence shown here is derived from an EMBL/GenBank/DDBJ whole genome shotgun (WGS) entry which is preliminary data.</text>
</comment>
<protein>
    <submittedName>
        <fullName evidence="1">Uncharacterized protein</fullName>
    </submittedName>
</protein>
<dbReference type="AlphaFoldDB" id="A0A7J8Y4X6"/>